<dbReference type="GO" id="GO:0009055">
    <property type="term" value="F:electron transfer activity"/>
    <property type="evidence" value="ECO:0007669"/>
    <property type="project" value="InterPro"/>
</dbReference>
<evidence type="ECO:0000256" key="2">
    <source>
        <dbReference type="ARBA" id="ARBA00023008"/>
    </source>
</evidence>
<dbReference type="Gramene" id="TraesROB_scaffold_131903_01G000300.1">
    <property type="protein sequence ID" value="TraesROB_scaffold_131903_01G000300.1"/>
    <property type="gene ID" value="TraesROB_scaffold_131903_01G000300"/>
</dbReference>
<dbReference type="SUPFAM" id="SSF49503">
    <property type="entry name" value="Cupredoxins"/>
    <property type="match status" value="1"/>
</dbReference>
<dbReference type="PANTHER" id="PTHR33021:SF458">
    <property type="entry name" value="PHYTOCYANIN DOMAIN-CONTAINING PROTEIN"/>
    <property type="match status" value="1"/>
</dbReference>
<dbReference type="Gramene" id="TraesRN1B0100917300.1">
    <property type="protein sequence ID" value="TraesRN1B0100917300.1"/>
    <property type="gene ID" value="TraesRN1B0100917300"/>
</dbReference>
<dbReference type="InterPro" id="IPR028871">
    <property type="entry name" value="BlueCu_1_BS"/>
</dbReference>
<dbReference type="GeneID" id="123095160"/>
<feature type="domain" description="Phytocyanin" evidence="5">
    <location>
        <begin position="22"/>
        <end position="122"/>
    </location>
</feature>
<dbReference type="EnsemblPlants" id="TraesCS1B02G328600.1">
    <property type="protein sequence ID" value="TraesCS1B02G328600.1.cds1"/>
    <property type="gene ID" value="TraesCS1B02G328600"/>
</dbReference>
<dbReference type="Gramene" id="TraesLAC1B03G00347760.1">
    <property type="protein sequence ID" value="TraesLAC1B03G00347760.1.CDS1"/>
    <property type="gene ID" value="TraesLAC1B03G00347760"/>
</dbReference>
<keyword evidence="4" id="KW-0732">Signal</keyword>
<dbReference type="InterPro" id="IPR003245">
    <property type="entry name" value="Phytocyanin_dom"/>
</dbReference>
<name>A0A3B5Z101_WHEAT</name>
<organism evidence="6">
    <name type="scientific">Triticum aestivum</name>
    <name type="common">Wheat</name>
    <dbReference type="NCBI Taxonomy" id="4565"/>
    <lineage>
        <taxon>Eukaryota</taxon>
        <taxon>Viridiplantae</taxon>
        <taxon>Streptophyta</taxon>
        <taxon>Embryophyta</taxon>
        <taxon>Tracheophyta</taxon>
        <taxon>Spermatophyta</taxon>
        <taxon>Magnoliopsida</taxon>
        <taxon>Liliopsida</taxon>
        <taxon>Poales</taxon>
        <taxon>Poaceae</taxon>
        <taxon>BOP clade</taxon>
        <taxon>Pooideae</taxon>
        <taxon>Triticodae</taxon>
        <taxon>Triticeae</taxon>
        <taxon>Triticinae</taxon>
        <taxon>Triticum</taxon>
    </lineage>
</organism>
<dbReference type="STRING" id="4565.A0A3B5Z101"/>
<evidence type="ECO:0000256" key="1">
    <source>
        <dbReference type="ARBA" id="ARBA00022723"/>
    </source>
</evidence>
<gene>
    <name evidence="6" type="primary">LOC123095160</name>
</gene>
<dbReference type="InterPro" id="IPR008972">
    <property type="entry name" value="Cupredoxin"/>
</dbReference>
<dbReference type="RefSeq" id="XP_044372910.1">
    <property type="nucleotide sequence ID" value="XM_044516975.1"/>
</dbReference>
<dbReference type="PANTHER" id="PTHR33021">
    <property type="entry name" value="BLUE COPPER PROTEIN"/>
    <property type="match status" value="1"/>
</dbReference>
<evidence type="ECO:0000256" key="3">
    <source>
        <dbReference type="ARBA" id="ARBA00023180"/>
    </source>
</evidence>
<evidence type="ECO:0000259" key="5">
    <source>
        <dbReference type="PROSITE" id="PS51485"/>
    </source>
</evidence>
<dbReference type="Proteomes" id="UP000019116">
    <property type="component" value="Chromosome 1B"/>
</dbReference>
<protein>
    <recommendedName>
        <fullName evidence="5">Phytocyanin domain-containing protein</fullName>
    </recommendedName>
</protein>
<keyword evidence="3" id="KW-0325">Glycoprotein</keyword>
<dbReference type="PROSITE" id="PS00196">
    <property type="entry name" value="COPPER_BLUE"/>
    <property type="match status" value="1"/>
</dbReference>
<dbReference type="InterPro" id="IPR039391">
    <property type="entry name" value="Phytocyanin-like"/>
</dbReference>
<evidence type="ECO:0000256" key="4">
    <source>
        <dbReference type="SAM" id="SignalP"/>
    </source>
</evidence>
<evidence type="ECO:0000313" key="6">
    <source>
        <dbReference type="EnsemblPlants" id="TraesCS1B02G328600.1.cds1"/>
    </source>
</evidence>
<keyword evidence="2" id="KW-0186">Copper</keyword>
<dbReference type="OrthoDB" id="2012800at2759"/>
<dbReference type="Gramene" id="TraesARI1B03G00348040.1">
    <property type="protein sequence ID" value="TraesARI1B03G00348040.1.CDS1"/>
    <property type="gene ID" value="TraesARI1B03G00348040"/>
</dbReference>
<dbReference type="CDD" id="cd04216">
    <property type="entry name" value="Phytocyanin"/>
    <property type="match status" value="1"/>
</dbReference>
<dbReference type="FunFam" id="2.60.40.420:FF:000003">
    <property type="entry name" value="Blue copper"/>
    <property type="match status" value="1"/>
</dbReference>
<dbReference type="Gramene" id="TraesCS1B03G0902200.1">
    <property type="protein sequence ID" value="TraesCS1B03G0902200.1.CDS1"/>
    <property type="gene ID" value="TraesCS1B03G0902200"/>
</dbReference>
<dbReference type="Gramene" id="TraesNOR1B03G00348860.1">
    <property type="protein sequence ID" value="TraesNOR1B03G00348860.1.CDS1"/>
    <property type="gene ID" value="TraesNOR1B03G00348860"/>
</dbReference>
<dbReference type="Gramene" id="TraesLDM1B03G00345260.1">
    <property type="protein sequence ID" value="TraesLDM1B03G00345260.1.CDS1"/>
    <property type="gene ID" value="TraesLDM1B03G00345260"/>
</dbReference>
<dbReference type="Gramene" id="TraesMAC1B03G00346670.1">
    <property type="protein sequence ID" value="TraesMAC1B03G00346670.1.CDS1"/>
    <property type="gene ID" value="TraesMAC1B03G00346670"/>
</dbReference>
<dbReference type="Gramene" id="TraesSTA1B03G00343900.1">
    <property type="protein sequence ID" value="TraesSTA1B03G00343900.1.CDS1"/>
    <property type="gene ID" value="TraesSTA1B03G00343900"/>
</dbReference>
<dbReference type="Gene3D" id="2.60.40.420">
    <property type="entry name" value="Cupredoxins - blue copper proteins"/>
    <property type="match status" value="1"/>
</dbReference>
<dbReference type="Gramene" id="TraesWEE_scaffold_070827_01G000300.1">
    <property type="protein sequence ID" value="TraesWEE_scaffold_070827_01G000300.1"/>
    <property type="gene ID" value="TraesWEE_scaffold_070827_01G000300"/>
</dbReference>
<reference evidence="6" key="2">
    <citation type="submission" date="2018-10" db="UniProtKB">
        <authorList>
            <consortium name="EnsemblPlants"/>
        </authorList>
    </citation>
    <scope>IDENTIFICATION</scope>
</reference>
<evidence type="ECO:0000313" key="7">
    <source>
        <dbReference type="Proteomes" id="UP000019116"/>
    </source>
</evidence>
<proteinExistence type="predicted"/>
<sequence length="175" mass="19123">MGAKVLILITVTVAMLRMVLSTSLTVGVPAGSWDLQTNYTMWALRTRFTIGDEFQFQYSTTVHNVVEVRKAGYDAYNSSSPIAMFLTSNDVVPLAAIGMRYFICGVPGHRVAGMKVQVNVKSKAVWTVRRCRGTGKRLRCRSETILSSAMTAGIDQSAMARLGLAFVAAGLVLFY</sequence>
<dbReference type="AlphaFoldDB" id="A0A3B5Z101"/>
<dbReference type="GO" id="GO:0046872">
    <property type="term" value="F:metal ion binding"/>
    <property type="evidence" value="ECO:0007669"/>
    <property type="project" value="UniProtKB-KW"/>
</dbReference>
<keyword evidence="1" id="KW-0479">Metal-binding</keyword>
<dbReference type="Gramene" id="TraesJAG1B03G00344370.1">
    <property type="protein sequence ID" value="TraesJAG1B03G00344370.1.CDS1"/>
    <property type="gene ID" value="TraesJAG1B03G00344370"/>
</dbReference>
<dbReference type="GO" id="GO:0005886">
    <property type="term" value="C:plasma membrane"/>
    <property type="evidence" value="ECO:0000318"/>
    <property type="project" value="GO_Central"/>
</dbReference>
<dbReference type="Gramene" id="TraesCLE_scaffold_091947_01G000300.1">
    <property type="protein sequence ID" value="TraesCLE_scaffold_091947_01G000300.1"/>
    <property type="gene ID" value="TraesCLE_scaffold_091947_01G000300"/>
</dbReference>
<dbReference type="Gramene" id="TraesCS1B02G328600.1">
    <property type="protein sequence ID" value="TraesCS1B02G328600.1.cds1"/>
    <property type="gene ID" value="TraesCS1B02G328600"/>
</dbReference>
<dbReference type="Gramene" id="TraesJUL1B03G00345050.1">
    <property type="protein sequence ID" value="TraesJUL1B03G00345050.1.CDS1"/>
    <property type="gene ID" value="TraesJUL1B03G00345050"/>
</dbReference>
<dbReference type="Pfam" id="PF02298">
    <property type="entry name" value="Cu_bind_like"/>
    <property type="match status" value="1"/>
</dbReference>
<dbReference type="SMR" id="A0A3B5Z101"/>
<dbReference type="PROSITE" id="PS51485">
    <property type="entry name" value="PHYTOCYANIN"/>
    <property type="match status" value="1"/>
</dbReference>
<feature type="chain" id="PRO_5043170197" description="Phytocyanin domain-containing protein" evidence="4">
    <location>
        <begin position="22"/>
        <end position="175"/>
    </location>
</feature>
<dbReference type="Gramene" id="TraesPARA_EIv1.0_0189200.1">
    <property type="protein sequence ID" value="TraesPARA_EIv1.0_0189200.1.CDS1"/>
    <property type="gene ID" value="TraesPARA_EIv1.0_0189200"/>
</dbReference>
<accession>A0A3B5Z101</accession>
<feature type="signal peptide" evidence="4">
    <location>
        <begin position="1"/>
        <end position="21"/>
    </location>
</feature>
<keyword evidence="7" id="KW-1185">Reference proteome</keyword>
<reference evidence="6" key="1">
    <citation type="submission" date="2018-08" db="EMBL/GenBank/DDBJ databases">
        <authorList>
            <person name="Rossello M."/>
        </authorList>
    </citation>
    <scope>NUCLEOTIDE SEQUENCE [LARGE SCALE GENOMIC DNA]</scope>
    <source>
        <strain evidence="6">cv. Chinese Spring</strain>
    </source>
</reference>
<dbReference type="Gramene" id="TraesSYM1B03G00352130.1">
    <property type="protein sequence ID" value="TraesSYM1B03G00352130.1.CDS1"/>
    <property type="gene ID" value="TraesSYM1B03G00352130"/>
</dbReference>